<keyword evidence="3" id="KW-1185">Reference proteome</keyword>
<evidence type="ECO:0000313" key="2">
    <source>
        <dbReference type="EMBL" id="MQN02262.1"/>
    </source>
</evidence>
<comment type="caution">
    <text evidence="2">The sequence shown here is derived from an EMBL/GenBank/DDBJ whole genome shotgun (WGS) entry which is preliminary data.</text>
</comment>
<proteinExistence type="predicted"/>
<name>A0A6N7J142_9FIRM</name>
<dbReference type="Pfam" id="PF12647">
    <property type="entry name" value="RNHCP"/>
    <property type="match status" value="1"/>
</dbReference>
<dbReference type="Proteomes" id="UP000460257">
    <property type="component" value="Unassembled WGS sequence"/>
</dbReference>
<accession>A0A6N7J142</accession>
<protein>
    <submittedName>
        <fullName evidence="2">RNHCP domain-containing protein</fullName>
    </submittedName>
</protein>
<dbReference type="EMBL" id="VOGC01000009">
    <property type="protein sequence ID" value="MQN02262.1"/>
    <property type="molecule type" value="Genomic_DNA"/>
</dbReference>
<dbReference type="AlphaFoldDB" id="A0A6N7J142"/>
<evidence type="ECO:0000313" key="3">
    <source>
        <dbReference type="Proteomes" id="UP000460257"/>
    </source>
</evidence>
<reference evidence="2" key="1">
    <citation type="journal article" date="2020" name="Appl. Environ. Microbiol.">
        <title>Medium-Chain Fatty Acid Synthesis by 'Candidatus Weimeria bifida' gen. nov., sp. nov., and 'Candidatus Pseudoramibacter fermentans' sp. nov.</title>
        <authorList>
            <person name="Scarborough M.J."/>
            <person name="Myers K.S."/>
            <person name="Donohue T.J."/>
            <person name="Noguera D.R."/>
        </authorList>
    </citation>
    <scope>NUCLEOTIDE SEQUENCE</scope>
    <source>
        <strain evidence="2">LCO1.1</strain>
    </source>
</reference>
<organism evidence="2 3">
    <name type="scientific">Candidatus Weimeria bifida</name>
    <dbReference type="NCBI Taxonomy" id="2599074"/>
    <lineage>
        <taxon>Bacteria</taxon>
        <taxon>Bacillati</taxon>
        <taxon>Bacillota</taxon>
        <taxon>Clostridia</taxon>
        <taxon>Lachnospirales</taxon>
        <taxon>Lachnospiraceae</taxon>
        <taxon>Candidatus Weimeria</taxon>
    </lineage>
</organism>
<dbReference type="InterPro" id="IPR024439">
    <property type="entry name" value="RNHCP"/>
</dbReference>
<feature type="domain" description="RNHCP" evidence="1">
    <location>
        <begin position="4"/>
        <end position="81"/>
    </location>
</feature>
<evidence type="ECO:0000259" key="1">
    <source>
        <dbReference type="Pfam" id="PF12647"/>
    </source>
</evidence>
<sequence length="117" mass="13037">MAMIECENCGTMYDESLDHCPECLSSVHETNDDGEECGGIFEPVSVWIKDKGRPELICRCQFCGALKTEPIEEDDNPVTIMSIASRPLANPPFPVERLQELTDLMGGQGDMSGYYRK</sequence>
<gene>
    <name evidence="2" type="ORF">FRC54_10325</name>
</gene>